<accession>C7NM25</accession>
<protein>
    <submittedName>
        <fullName evidence="1">Uncharacterized protein</fullName>
    </submittedName>
</protein>
<dbReference type="AlphaFoldDB" id="C7NM25"/>
<gene>
    <name evidence="1" type="ordered locus">Ksed_22970</name>
</gene>
<dbReference type="KEGG" id="kse:Ksed_22970"/>
<dbReference type="HOGENOM" id="CLU_3329111_0_0_11"/>
<name>C7NM25_KYTSD</name>
<dbReference type="EMBL" id="CP001686">
    <property type="protein sequence ID" value="ACV07274.1"/>
    <property type="molecule type" value="Genomic_DNA"/>
</dbReference>
<dbReference type="Proteomes" id="UP000006666">
    <property type="component" value="Chromosome"/>
</dbReference>
<sequence length="38" mass="4310">MYECEQGETMQVGMGQAECLIVEGNRLKVQIWVGEPPR</sequence>
<evidence type="ECO:0000313" key="2">
    <source>
        <dbReference type="Proteomes" id="UP000006666"/>
    </source>
</evidence>
<reference evidence="1 2" key="1">
    <citation type="journal article" date="2009" name="Stand. Genomic Sci.">
        <title>Complete genome sequence of Kytococcus sedentarius type strain (541).</title>
        <authorList>
            <person name="Sims D."/>
            <person name="Brettin T."/>
            <person name="Detter J.C."/>
            <person name="Han C."/>
            <person name="Lapidus A."/>
            <person name="Copeland A."/>
            <person name="Glavina Del Rio T."/>
            <person name="Nolan M."/>
            <person name="Chen F."/>
            <person name="Lucas S."/>
            <person name="Tice H."/>
            <person name="Cheng J.F."/>
            <person name="Bruce D."/>
            <person name="Goodwin L."/>
            <person name="Pitluck S."/>
            <person name="Ovchinnikova G."/>
            <person name="Pati A."/>
            <person name="Ivanova N."/>
            <person name="Mavrommatis K."/>
            <person name="Chen A."/>
            <person name="Palaniappan K."/>
            <person name="D'haeseleer P."/>
            <person name="Chain P."/>
            <person name="Bristow J."/>
            <person name="Eisen J.A."/>
            <person name="Markowitz V."/>
            <person name="Hugenholtz P."/>
            <person name="Schneider S."/>
            <person name="Goker M."/>
            <person name="Pukall R."/>
            <person name="Kyrpides N.C."/>
            <person name="Klenk H.P."/>
        </authorList>
    </citation>
    <scope>NUCLEOTIDE SEQUENCE [LARGE SCALE GENOMIC DNA]</scope>
    <source>
        <strain evidence="2">ATCC 14392 / DSM 20547 / JCM 11482 / CCUG 33030 / NBRC 15357 / NCTC 11040 / CCM 314 / 541</strain>
    </source>
</reference>
<keyword evidence="2" id="KW-1185">Reference proteome</keyword>
<proteinExistence type="predicted"/>
<organism evidence="1 2">
    <name type="scientific">Kytococcus sedentarius (strain ATCC 14392 / DSM 20547 / JCM 11482 / CCUG 33030 / NBRC 15357 / NCTC 11040 / CCM 314 / 541)</name>
    <name type="common">Micrococcus sedentarius</name>
    <dbReference type="NCBI Taxonomy" id="478801"/>
    <lineage>
        <taxon>Bacteria</taxon>
        <taxon>Bacillati</taxon>
        <taxon>Actinomycetota</taxon>
        <taxon>Actinomycetes</taxon>
        <taxon>Micrococcales</taxon>
        <taxon>Kytococcaceae</taxon>
        <taxon>Kytococcus</taxon>
    </lineage>
</organism>
<evidence type="ECO:0000313" key="1">
    <source>
        <dbReference type="EMBL" id="ACV07274.1"/>
    </source>
</evidence>